<evidence type="ECO:0000313" key="1">
    <source>
        <dbReference type="EMBL" id="MCK7616244.1"/>
    </source>
</evidence>
<sequence length="366" mass="42163">MKRKRITPWPGREFKDNSFIRTFYGALVEAGFDVDPVPSNPLKGIPTKSHIFVMHWPERLFWARKNRLISPFQSFIDLIIFYSKLKSFVRRNGKLVWVVNNLKPHGMNWLEGVRWKVLLKIILSNCSLCLSLSKDTCLVVKNELGAVANSEVIFDWVEHPAYLEFTYSEDIARKRRFFYGISDTDIVCCITGHLKPYKGLEQFVEQFVEQFSHLTALTNRRIYLQIAGRPVSTSYLKKLKRVAQDRPNVLIKGQRVDDQELNSILAASDFFIFNSIDYLHSGSIMAALSAGLIVVANLTPFTKSLQDSLGPNYIITFEQFYEGISNGNLTNINPLERTQRSRYVQARFSHHGLSIQLKERLSRFDG</sequence>
<evidence type="ECO:0000313" key="2">
    <source>
        <dbReference type="Proteomes" id="UP001431221"/>
    </source>
</evidence>
<organism evidence="1 2">
    <name type="scientific">Roseibium sediminicola</name>
    <dbReference type="NCBI Taxonomy" id="2933272"/>
    <lineage>
        <taxon>Bacteria</taxon>
        <taxon>Pseudomonadati</taxon>
        <taxon>Pseudomonadota</taxon>
        <taxon>Alphaproteobacteria</taxon>
        <taxon>Hyphomicrobiales</taxon>
        <taxon>Stappiaceae</taxon>
        <taxon>Roseibium</taxon>
    </lineage>
</organism>
<reference evidence="1" key="1">
    <citation type="submission" date="2022-04" db="EMBL/GenBank/DDBJ databases">
        <title>Roseibium sp. CAU 1639 isolated from mud.</title>
        <authorList>
            <person name="Kim W."/>
        </authorList>
    </citation>
    <scope>NUCLEOTIDE SEQUENCE</scope>
    <source>
        <strain evidence="1">CAU 1639</strain>
    </source>
</reference>
<proteinExistence type="predicted"/>
<dbReference type="Pfam" id="PF13692">
    <property type="entry name" value="Glyco_trans_1_4"/>
    <property type="match status" value="1"/>
</dbReference>
<dbReference type="Gene3D" id="3.40.50.2000">
    <property type="entry name" value="Glycogen Phosphorylase B"/>
    <property type="match status" value="1"/>
</dbReference>
<name>A0ABT0H3H9_9HYPH</name>
<keyword evidence="2" id="KW-1185">Reference proteome</keyword>
<accession>A0ABT0H3H9</accession>
<dbReference type="RefSeq" id="WP_248160275.1">
    <property type="nucleotide sequence ID" value="NZ_JALNMJ010000053.1"/>
</dbReference>
<comment type="caution">
    <text evidence="1">The sequence shown here is derived from an EMBL/GenBank/DDBJ whole genome shotgun (WGS) entry which is preliminary data.</text>
</comment>
<gene>
    <name evidence="1" type="ORF">M0H32_29225</name>
</gene>
<dbReference type="Proteomes" id="UP001431221">
    <property type="component" value="Unassembled WGS sequence"/>
</dbReference>
<protein>
    <submittedName>
        <fullName evidence="1">Glycosyltransferase</fullName>
    </submittedName>
</protein>
<dbReference type="EMBL" id="JALNMJ010000053">
    <property type="protein sequence ID" value="MCK7616244.1"/>
    <property type="molecule type" value="Genomic_DNA"/>
</dbReference>
<dbReference type="SUPFAM" id="SSF53756">
    <property type="entry name" value="UDP-Glycosyltransferase/glycogen phosphorylase"/>
    <property type="match status" value="1"/>
</dbReference>